<comment type="caution">
    <text evidence="1">The sequence shown here is derived from an EMBL/GenBank/DDBJ whole genome shotgun (WGS) entry which is preliminary data.</text>
</comment>
<sequence>MRKLLNILAATVLVTTPAITVVSCKNKGKAQTGDKYKDPEVEKMPNGPLKSKILQTTLFSKMAIANRHENLNGYTPSTLQMLTRLPDSYKDKDGNLVDVDYYRGRYLNQKDGMPLNNMASNYDYMNILNNDLYNTENQTKAKLPGYSENDLLPAMPSLAANSNMLNYWYDGGPLSNYSIAKEILATQQGDARLHKTIKDAYNKAMFELPRTTYFYDLNMNYNPLATKDIKFDTTTNSNFVINGKKFATGKSFTTAQKSEEQDKLMVILQLILMTDMFTDRSQSKTYINQLNKFLPLSKDADGTFFGSILGAIYFQIFGSPTMPNNPNEKNPNYELAKKGVSVALSNLGATGNAKQEIEAKINNFFAQQAQIFSDLLLTKPMQDDLDLTKPEDQYKNRDAMWNGKTPKLSVTDLLFKKDSSSKSLAELFIEFGNEVNGWYTKATTEQQGEANNAIGTFLKVAGQVVTPGFKVVLQSMAKMMMLPTNDDLGTLTINDMNQFVIALSQGILDNADSLTKVSQISWSDPNNQEQNQTEIAKLLTGSADPTKPAAGSFMDVAFTWFNDGTKPVRALLNKLYFDPNSETRKDLLAINNALYDYTNTLLLGENWFINNGKFLNENNMQYDLEYKGIGDADVATNLNLHEKWYVAKDGIKTYQDLNKAYLDALGNYDLDWFEKYDGLGNNYQKVNYKYTITWTNVNPGDDSHQYWVISNTQWFAKDSSGQWKHYYDVVQND</sequence>
<dbReference type="Proteomes" id="UP000031565">
    <property type="component" value="Unassembled WGS sequence"/>
</dbReference>
<dbReference type="EMBL" id="JTLV02000001">
    <property type="protein sequence ID" value="PQM31927.1"/>
    <property type="molecule type" value="Genomic_DNA"/>
</dbReference>
<dbReference type="AlphaFoldDB" id="A0A2P6FEQ0"/>
<organism evidence="1 2">
    <name type="scientific">Spiroplasma poulsonii</name>
    <dbReference type="NCBI Taxonomy" id="2138"/>
    <lineage>
        <taxon>Bacteria</taxon>
        <taxon>Bacillati</taxon>
        <taxon>Mycoplasmatota</taxon>
        <taxon>Mollicutes</taxon>
        <taxon>Entomoplasmatales</taxon>
        <taxon>Spiroplasmataceae</taxon>
        <taxon>Spiroplasma</taxon>
    </lineage>
</organism>
<protein>
    <recommendedName>
        <fullName evidence="3">Lipoprotein</fullName>
    </recommendedName>
</protein>
<reference evidence="1 2" key="1">
    <citation type="journal article" date="2015" name="MBio">
        <title>Genome sequence of the Drosophila melanogaster male-killing Spiroplasma strain MSRO endosymbiont.</title>
        <authorList>
            <person name="Paredes J.C."/>
            <person name="Herren J.K."/>
            <person name="Schupfer F."/>
            <person name="Marin R."/>
            <person name="Claverol S."/>
            <person name="Kuo C.H."/>
            <person name="Lemaitre B."/>
            <person name="Beven L."/>
        </authorList>
    </citation>
    <scope>NUCLEOTIDE SEQUENCE [LARGE SCALE GENOMIC DNA]</scope>
    <source>
        <strain evidence="1 2">MSRO</strain>
    </source>
</reference>
<dbReference type="OrthoDB" id="390095at2"/>
<dbReference type="PROSITE" id="PS51257">
    <property type="entry name" value="PROKAR_LIPOPROTEIN"/>
    <property type="match status" value="1"/>
</dbReference>
<proteinExistence type="predicted"/>
<name>A0A2P6FEQ0_9MOLU</name>
<dbReference type="NCBIfam" id="NF038029">
    <property type="entry name" value="LP_plasma"/>
    <property type="match status" value="1"/>
</dbReference>
<dbReference type="RefSeq" id="WP_040093826.1">
    <property type="nucleotide sequence ID" value="NZ_CM020866.1"/>
</dbReference>
<dbReference type="InterPro" id="IPR054816">
    <property type="entry name" value="Lipoprotein_mollicutes-type_CS"/>
</dbReference>
<accession>A0A2P6FEQ0</accession>
<evidence type="ECO:0000313" key="2">
    <source>
        <dbReference type="Proteomes" id="UP000031565"/>
    </source>
</evidence>
<evidence type="ECO:0000313" key="1">
    <source>
        <dbReference type="EMBL" id="PQM31927.1"/>
    </source>
</evidence>
<keyword evidence="2" id="KW-1185">Reference proteome</keyword>
<evidence type="ECO:0008006" key="3">
    <source>
        <dbReference type="Google" id="ProtNLM"/>
    </source>
</evidence>
<dbReference type="STRING" id="2138.SMSRO_v1c16240"/>
<gene>
    <name evidence="1" type="ORF">SMSRO_SF017900</name>
</gene>